<dbReference type="SMART" id="SM00729">
    <property type="entry name" value="Elp3"/>
    <property type="match status" value="1"/>
</dbReference>
<evidence type="ECO:0000256" key="7">
    <source>
        <dbReference type="ARBA" id="ARBA00023014"/>
    </source>
</evidence>
<evidence type="ECO:0000256" key="2">
    <source>
        <dbReference type="ARBA" id="ARBA00022603"/>
    </source>
</evidence>
<keyword evidence="11" id="KW-1185">Reference proteome</keyword>
<evidence type="ECO:0000256" key="4">
    <source>
        <dbReference type="ARBA" id="ARBA00022691"/>
    </source>
</evidence>
<dbReference type="PROSITE" id="PS51918">
    <property type="entry name" value="RADICAL_SAM"/>
    <property type="match status" value="1"/>
</dbReference>
<dbReference type="GO" id="GO:0003824">
    <property type="term" value="F:catalytic activity"/>
    <property type="evidence" value="ECO:0007669"/>
    <property type="project" value="InterPro"/>
</dbReference>
<sequence length="447" mass="50459">MRWLFVEPPVQGHVHDVLGAAGIPSSAYLASPLEEEGEKVRIEDAPTLNHDLRDVKEKIEDFDPDYVGISAMTPTAPAAYRVAEVAKKSDPDRNVIMGGPHPTLLPEETMVECPSVDILVRGEGERTIRELSRGKDPSNIKGVTYRENGEIVENEDRPPITDLDELPFPAYHLLPMDQYKVAGIRYATMITSRGCPFNCTFCASSRICGEKWRGKSPERVLEQIKLLRQDYGVREIEMLDDTFVLDRDRAVKICDLIIENNVDVSWSCSSRVDTIDKSLAERLKEAGCHTIYLGIESGVQETLDRLKKGITIKQVKNAVSSIKETGLNAVGSFILGVPGEAKKQMEKTVEFAKELGLTLAQFTIFTPYPGTEAYEEADKNDKIGSRDWSKYTTMEPVMEREEVDHDELKNFMRLAYLKFYFRPSYIWKAIKNGFLWSLLKKGVKNLI</sequence>
<dbReference type="SFLD" id="SFLDG01082">
    <property type="entry name" value="B12-binding_domain_containing"/>
    <property type="match status" value="1"/>
</dbReference>
<dbReference type="Gene3D" id="3.40.50.280">
    <property type="entry name" value="Cobalamin-binding domain"/>
    <property type="match status" value="1"/>
</dbReference>
<keyword evidence="3" id="KW-0808">Transferase</keyword>
<accession>A0A656YW90</accession>
<feature type="domain" description="Radical SAM core" evidence="9">
    <location>
        <begin position="181"/>
        <end position="406"/>
    </location>
</feature>
<dbReference type="GO" id="GO:0046872">
    <property type="term" value="F:metal ion binding"/>
    <property type="evidence" value="ECO:0007669"/>
    <property type="project" value="UniProtKB-KW"/>
</dbReference>
<keyword evidence="6" id="KW-0408">Iron</keyword>
<gene>
    <name evidence="10" type="ORF">AKJ39_02475</name>
</gene>
<organism evidence="10 11">
    <name type="scientific">candidate division MSBL1 archaeon SCGC-AAA259J03</name>
    <dbReference type="NCBI Taxonomy" id="1698269"/>
    <lineage>
        <taxon>Archaea</taxon>
        <taxon>Methanobacteriati</taxon>
        <taxon>Methanobacteriota</taxon>
        <taxon>candidate division MSBL1</taxon>
    </lineage>
</organism>
<dbReference type="PANTHER" id="PTHR43409">
    <property type="entry name" value="ANAEROBIC MAGNESIUM-PROTOPORPHYRIN IX MONOMETHYL ESTER CYCLASE-RELATED"/>
    <property type="match status" value="1"/>
</dbReference>
<dbReference type="EMBL" id="LHXT01000030">
    <property type="protein sequence ID" value="KXA98142.1"/>
    <property type="molecule type" value="Genomic_DNA"/>
</dbReference>
<dbReference type="SFLD" id="SFLDS00029">
    <property type="entry name" value="Radical_SAM"/>
    <property type="match status" value="1"/>
</dbReference>
<dbReference type="Pfam" id="PF04055">
    <property type="entry name" value="Radical_SAM"/>
    <property type="match status" value="1"/>
</dbReference>
<dbReference type="PROSITE" id="PS51332">
    <property type="entry name" value="B12_BINDING"/>
    <property type="match status" value="1"/>
</dbReference>
<evidence type="ECO:0000313" key="11">
    <source>
        <dbReference type="Proteomes" id="UP000070257"/>
    </source>
</evidence>
<keyword evidence="7" id="KW-0411">Iron-sulfur</keyword>
<dbReference type="GO" id="GO:0051539">
    <property type="term" value="F:4 iron, 4 sulfur cluster binding"/>
    <property type="evidence" value="ECO:0007669"/>
    <property type="project" value="UniProtKB-KW"/>
</dbReference>
<feature type="domain" description="B12-binding" evidence="8">
    <location>
        <begin position="1"/>
        <end position="142"/>
    </location>
</feature>
<dbReference type="InterPro" id="IPR006158">
    <property type="entry name" value="Cobalamin-bd"/>
</dbReference>
<evidence type="ECO:0000259" key="9">
    <source>
        <dbReference type="PROSITE" id="PS51918"/>
    </source>
</evidence>
<evidence type="ECO:0000256" key="1">
    <source>
        <dbReference type="ARBA" id="ARBA00001966"/>
    </source>
</evidence>
<dbReference type="CDD" id="cd01335">
    <property type="entry name" value="Radical_SAM"/>
    <property type="match status" value="1"/>
</dbReference>
<dbReference type="Proteomes" id="UP000070257">
    <property type="component" value="Unassembled WGS sequence"/>
</dbReference>
<dbReference type="InterPro" id="IPR006638">
    <property type="entry name" value="Elp3/MiaA/NifB-like_rSAM"/>
</dbReference>
<name>A0A656YW90_9EURY</name>
<reference evidence="10 11" key="1">
    <citation type="journal article" date="2016" name="Sci. Rep.">
        <title>Metabolic traits of an uncultured archaeal lineage -MSBL1- from brine pools of the Red Sea.</title>
        <authorList>
            <person name="Mwirichia R."/>
            <person name="Alam I."/>
            <person name="Rashid M."/>
            <person name="Vinu M."/>
            <person name="Ba-Alawi W."/>
            <person name="Anthony Kamau A."/>
            <person name="Kamanda Ngugi D."/>
            <person name="Goker M."/>
            <person name="Klenk H.P."/>
            <person name="Bajic V."/>
            <person name="Stingl U."/>
        </authorList>
    </citation>
    <scope>NUCLEOTIDE SEQUENCE [LARGE SCALE GENOMIC DNA]</scope>
    <source>
        <strain evidence="10">SCGC-AAA259J03</strain>
    </source>
</reference>
<evidence type="ECO:0000259" key="8">
    <source>
        <dbReference type="PROSITE" id="PS51332"/>
    </source>
</evidence>
<comment type="cofactor">
    <cofactor evidence="1">
        <name>[4Fe-4S] cluster</name>
        <dbReference type="ChEBI" id="CHEBI:49883"/>
    </cofactor>
</comment>
<dbReference type="SUPFAM" id="SSF102114">
    <property type="entry name" value="Radical SAM enzymes"/>
    <property type="match status" value="1"/>
</dbReference>
<dbReference type="InterPro" id="IPR007197">
    <property type="entry name" value="rSAM"/>
</dbReference>
<evidence type="ECO:0000256" key="5">
    <source>
        <dbReference type="ARBA" id="ARBA00022723"/>
    </source>
</evidence>
<dbReference type="InterPro" id="IPR058240">
    <property type="entry name" value="rSAM_sf"/>
</dbReference>
<protein>
    <submittedName>
        <fullName evidence="10">Uncharacterized protein</fullName>
    </submittedName>
</protein>
<evidence type="ECO:0000256" key="6">
    <source>
        <dbReference type="ARBA" id="ARBA00023004"/>
    </source>
</evidence>
<keyword evidence="5" id="KW-0479">Metal-binding</keyword>
<dbReference type="InterPro" id="IPR051198">
    <property type="entry name" value="BchE-like"/>
</dbReference>
<dbReference type="InterPro" id="IPR023404">
    <property type="entry name" value="rSAM_horseshoe"/>
</dbReference>
<comment type="caution">
    <text evidence="10">The sequence shown here is derived from an EMBL/GenBank/DDBJ whole genome shotgun (WGS) entry which is preliminary data.</text>
</comment>
<keyword evidence="4" id="KW-0949">S-adenosyl-L-methionine</keyword>
<dbReference type="InterPro" id="IPR036724">
    <property type="entry name" value="Cobalamin-bd_sf"/>
</dbReference>
<evidence type="ECO:0000313" key="10">
    <source>
        <dbReference type="EMBL" id="KXA98142.1"/>
    </source>
</evidence>
<dbReference type="AlphaFoldDB" id="A0A656YW90"/>
<dbReference type="GO" id="GO:0031419">
    <property type="term" value="F:cobalamin binding"/>
    <property type="evidence" value="ECO:0007669"/>
    <property type="project" value="InterPro"/>
</dbReference>
<dbReference type="CDD" id="cd02068">
    <property type="entry name" value="radical_SAM_B12_BD"/>
    <property type="match status" value="1"/>
</dbReference>
<dbReference type="SFLD" id="SFLDG01123">
    <property type="entry name" value="methyltransferase_(Class_B)"/>
    <property type="match status" value="1"/>
</dbReference>
<keyword evidence="2" id="KW-0489">Methyltransferase</keyword>
<proteinExistence type="predicted"/>
<dbReference type="PANTHER" id="PTHR43409:SF7">
    <property type="entry name" value="BLL1977 PROTEIN"/>
    <property type="match status" value="1"/>
</dbReference>
<dbReference type="Gene3D" id="3.80.30.20">
    <property type="entry name" value="tm_1862 like domain"/>
    <property type="match status" value="1"/>
</dbReference>
<dbReference type="InterPro" id="IPR034466">
    <property type="entry name" value="Methyltransferase_Class_B"/>
</dbReference>
<dbReference type="SUPFAM" id="SSF52242">
    <property type="entry name" value="Cobalamin (vitamin B12)-binding domain"/>
    <property type="match status" value="1"/>
</dbReference>
<dbReference type="Pfam" id="PF02310">
    <property type="entry name" value="B12-binding"/>
    <property type="match status" value="1"/>
</dbReference>
<evidence type="ECO:0000256" key="3">
    <source>
        <dbReference type="ARBA" id="ARBA00022679"/>
    </source>
</evidence>